<dbReference type="Proteomes" id="UP001318860">
    <property type="component" value="Unassembled WGS sequence"/>
</dbReference>
<evidence type="ECO:0000313" key="3">
    <source>
        <dbReference type="Proteomes" id="UP001318860"/>
    </source>
</evidence>
<accession>A0ABR0V818</accession>
<comment type="caution">
    <text evidence="2">The sequence shown here is derived from an EMBL/GenBank/DDBJ whole genome shotgun (WGS) entry which is preliminary data.</text>
</comment>
<keyword evidence="3" id="KW-1185">Reference proteome</keyword>
<proteinExistence type="predicted"/>
<name>A0ABR0V818_REHGL</name>
<reference evidence="2 3" key="1">
    <citation type="journal article" date="2021" name="Comput. Struct. Biotechnol. J.">
        <title>De novo genome assembly of the potent medicinal plant Rehmannia glutinosa using nanopore technology.</title>
        <authorList>
            <person name="Ma L."/>
            <person name="Dong C."/>
            <person name="Song C."/>
            <person name="Wang X."/>
            <person name="Zheng X."/>
            <person name="Niu Y."/>
            <person name="Chen S."/>
            <person name="Feng W."/>
        </authorList>
    </citation>
    <scope>NUCLEOTIDE SEQUENCE [LARGE SCALE GENOMIC DNA]</scope>
    <source>
        <strain evidence="2">DH-2019</strain>
    </source>
</reference>
<feature type="compositionally biased region" description="Basic and acidic residues" evidence="1">
    <location>
        <begin position="217"/>
        <end position="240"/>
    </location>
</feature>
<feature type="region of interest" description="Disordered" evidence="1">
    <location>
        <begin position="210"/>
        <end position="255"/>
    </location>
</feature>
<protein>
    <submittedName>
        <fullName evidence="2">Uncharacterized protein</fullName>
    </submittedName>
</protein>
<organism evidence="2 3">
    <name type="scientific">Rehmannia glutinosa</name>
    <name type="common">Chinese foxglove</name>
    <dbReference type="NCBI Taxonomy" id="99300"/>
    <lineage>
        <taxon>Eukaryota</taxon>
        <taxon>Viridiplantae</taxon>
        <taxon>Streptophyta</taxon>
        <taxon>Embryophyta</taxon>
        <taxon>Tracheophyta</taxon>
        <taxon>Spermatophyta</taxon>
        <taxon>Magnoliopsida</taxon>
        <taxon>eudicotyledons</taxon>
        <taxon>Gunneridae</taxon>
        <taxon>Pentapetalae</taxon>
        <taxon>asterids</taxon>
        <taxon>lamiids</taxon>
        <taxon>Lamiales</taxon>
        <taxon>Orobanchaceae</taxon>
        <taxon>Rehmannieae</taxon>
        <taxon>Rehmannia</taxon>
    </lineage>
</organism>
<gene>
    <name evidence="2" type="ORF">DH2020_035287</name>
</gene>
<sequence>MCPPAQPPPPEIDLYWSDEQIISLLSEYTPGSHLPNNVLVDSSPFQYPPSNLPDNLASYMTQFSFYQLQYLYNFVSCFVWTVQSIKAKRECEVGISLLVADNKSNTSQQVFSELECFLRGDYLELNDLEDPESHSSSSRNSSCVSKLSDEDFDVSDFLRDLEEDENNYMQGQQSTLRYNFTSVRPNNVVLQPASSGSLLTGSVRTDVVEASRSSSTIHERSADIRLQENTTKRHNPESRSEGTSNAVPSREKKASAGRMKKLKIYLCFRPF</sequence>
<evidence type="ECO:0000256" key="1">
    <source>
        <dbReference type="SAM" id="MobiDB-lite"/>
    </source>
</evidence>
<dbReference type="EMBL" id="JABTTQ020001509">
    <property type="protein sequence ID" value="KAK6130972.1"/>
    <property type="molecule type" value="Genomic_DNA"/>
</dbReference>
<evidence type="ECO:0000313" key="2">
    <source>
        <dbReference type="EMBL" id="KAK6130972.1"/>
    </source>
</evidence>